<proteinExistence type="predicted"/>
<comment type="caution">
    <text evidence="1">The sequence shown here is derived from an EMBL/GenBank/DDBJ whole genome shotgun (WGS) entry which is preliminary data.</text>
</comment>
<evidence type="ECO:0000313" key="2">
    <source>
        <dbReference type="Proteomes" id="UP000324222"/>
    </source>
</evidence>
<sequence length="76" mass="8072">MTLNLTSQAAVGATPKVIDLAAVGTSFPCSLPPHPTISLHPIPPAVAAALLRILKDRQILSGHDNARFEYNHGFCK</sequence>
<evidence type="ECO:0000313" key="1">
    <source>
        <dbReference type="EMBL" id="MPC42924.1"/>
    </source>
</evidence>
<dbReference type="AlphaFoldDB" id="A0A5B7FEM9"/>
<reference evidence="1 2" key="1">
    <citation type="submission" date="2019-05" db="EMBL/GenBank/DDBJ databases">
        <title>Another draft genome of Portunus trituberculatus and its Hox gene families provides insights of decapod evolution.</title>
        <authorList>
            <person name="Jeong J.-H."/>
            <person name="Song I."/>
            <person name="Kim S."/>
            <person name="Choi T."/>
            <person name="Kim D."/>
            <person name="Ryu S."/>
            <person name="Kim W."/>
        </authorList>
    </citation>
    <scope>NUCLEOTIDE SEQUENCE [LARGE SCALE GENOMIC DNA]</scope>
    <source>
        <tissue evidence="1">Muscle</tissue>
    </source>
</reference>
<gene>
    <name evidence="1" type="ORF">E2C01_036556</name>
</gene>
<dbReference type="EMBL" id="VSRR010005613">
    <property type="protein sequence ID" value="MPC42924.1"/>
    <property type="molecule type" value="Genomic_DNA"/>
</dbReference>
<name>A0A5B7FEM9_PORTR</name>
<keyword evidence="2" id="KW-1185">Reference proteome</keyword>
<protein>
    <submittedName>
        <fullName evidence="1">Uncharacterized protein</fullName>
    </submittedName>
</protein>
<dbReference type="Proteomes" id="UP000324222">
    <property type="component" value="Unassembled WGS sequence"/>
</dbReference>
<accession>A0A5B7FEM9</accession>
<organism evidence="1 2">
    <name type="scientific">Portunus trituberculatus</name>
    <name type="common">Swimming crab</name>
    <name type="synonym">Neptunus trituberculatus</name>
    <dbReference type="NCBI Taxonomy" id="210409"/>
    <lineage>
        <taxon>Eukaryota</taxon>
        <taxon>Metazoa</taxon>
        <taxon>Ecdysozoa</taxon>
        <taxon>Arthropoda</taxon>
        <taxon>Crustacea</taxon>
        <taxon>Multicrustacea</taxon>
        <taxon>Malacostraca</taxon>
        <taxon>Eumalacostraca</taxon>
        <taxon>Eucarida</taxon>
        <taxon>Decapoda</taxon>
        <taxon>Pleocyemata</taxon>
        <taxon>Brachyura</taxon>
        <taxon>Eubrachyura</taxon>
        <taxon>Portunoidea</taxon>
        <taxon>Portunidae</taxon>
        <taxon>Portuninae</taxon>
        <taxon>Portunus</taxon>
    </lineage>
</organism>